<dbReference type="PROSITE" id="PS50294">
    <property type="entry name" value="WD_REPEATS_REGION"/>
    <property type="match status" value="3"/>
</dbReference>
<dbReference type="InterPro" id="IPR015943">
    <property type="entry name" value="WD40/YVTN_repeat-like_dom_sf"/>
</dbReference>
<dbReference type="Pfam" id="PF12265">
    <property type="entry name" value="CAF1C_H4-bd"/>
    <property type="match status" value="1"/>
</dbReference>
<feature type="region of interest" description="Disordered" evidence="5">
    <location>
        <begin position="1"/>
        <end position="22"/>
    </location>
</feature>
<dbReference type="PANTHER" id="PTHR45903">
    <property type="entry name" value="GLUTAMATE-RICH WD REPEAT-CONTAINING PROTEIN 1"/>
    <property type="match status" value="1"/>
</dbReference>
<dbReference type="InterPro" id="IPR022052">
    <property type="entry name" value="Histone-bd_RBBP4-like_N"/>
</dbReference>
<feature type="compositionally biased region" description="Acidic residues" evidence="5">
    <location>
        <begin position="35"/>
        <end position="45"/>
    </location>
</feature>
<reference evidence="7 8" key="1">
    <citation type="journal article" date="2024" name="Science">
        <title>Giant polyketide synthase enzymes in the biosynthesis of giant marine polyether toxins.</title>
        <authorList>
            <person name="Fallon T.R."/>
            <person name="Shende V.V."/>
            <person name="Wierzbicki I.H."/>
            <person name="Pendleton A.L."/>
            <person name="Watervoot N.F."/>
            <person name="Auber R.P."/>
            <person name="Gonzalez D.J."/>
            <person name="Wisecaver J.H."/>
            <person name="Moore B.S."/>
        </authorList>
    </citation>
    <scope>NUCLEOTIDE SEQUENCE [LARGE SCALE GENOMIC DNA]</scope>
    <source>
        <strain evidence="7 8">12B1</strain>
    </source>
</reference>
<evidence type="ECO:0000256" key="2">
    <source>
        <dbReference type="ARBA" id="ARBA00022737"/>
    </source>
</evidence>
<dbReference type="InterPro" id="IPR001680">
    <property type="entry name" value="WD40_rpt"/>
</dbReference>
<dbReference type="Proteomes" id="UP001515480">
    <property type="component" value="Unassembled WGS sequence"/>
</dbReference>
<evidence type="ECO:0000256" key="4">
    <source>
        <dbReference type="PROSITE-ProRule" id="PRU00221"/>
    </source>
</evidence>
<proteinExistence type="predicted"/>
<evidence type="ECO:0000259" key="6">
    <source>
        <dbReference type="Pfam" id="PF12265"/>
    </source>
</evidence>
<dbReference type="GO" id="GO:0042254">
    <property type="term" value="P:ribosome biogenesis"/>
    <property type="evidence" value="ECO:0007669"/>
    <property type="project" value="TreeGrafter"/>
</dbReference>
<dbReference type="PRINTS" id="PR00320">
    <property type="entry name" value="GPROTEINBRPT"/>
</dbReference>
<feature type="repeat" description="WD" evidence="4">
    <location>
        <begin position="319"/>
        <end position="361"/>
    </location>
</feature>
<feature type="region of interest" description="Disordered" evidence="5">
    <location>
        <begin position="35"/>
        <end position="54"/>
    </location>
</feature>
<keyword evidence="8" id="KW-1185">Reference proteome</keyword>
<feature type="region of interest" description="Disordered" evidence="5">
    <location>
        <begin position="144"/>
        <end position="175"/>
    </location>
</feature>
<dbReference type="InterPro" id="IPR036322">
    <property type="entry name" value="WD40_repeat_dom_sf"/>
</dbReference>
<sequence length="472" mass="51484">MPKRTPERTDAKPPADDPADALEFEDEFCDDFEDEEMVEGEEGAEGEPLSFGGDGVRAETEGRLWRAGDALGEGEELDFDSSAYTMLHRLHLEWPCMSFGVVRDNLGEQRTRFPLTAYLVAGTQAERGEQNKLICMKASRLGCTRHDDDEDADDSDDEADEDPVVEQQSLPHPGTVNRLKLMPKLSHVCATWADTGKVHVWDLSSQLATLHQPGSGGAPKKEPLFTFGGHTDEGYAIDFSEAQQGQLATGDCAAKVHVWRAAPGGSWAVDAEPYVGHTASVEDLEWSPVEPNVFLSAGCDSTLRVWDARRKNGAALCVDEGHAVDVNVISWNRVVNYLVASGADDGSFRIWDLRTFSAAASAAPVAKFHWHKAAISSLEWSPQDSSSIAVSGADNQLTLWDLALEDDPEAEAAERERDDLRDIPPQLYFVHQGQTDIKELHWHAQLPGVIASTAADSLHLFKPANAGDGPST</sequence>
<feature type="repeat" description="WD" evidence="4">
    <location>
        <begin position="274"/>
        <end position="316"/>
    </location>
</feature>
<dbReference type="Pfam" id="PF00400">
    <property type="entry name" value="WD40"/>
    <property type="match status" value="3"/>
</dbReference>
<comment type="caution">
    <text evidence="7">The sequence shown here is derived from an EMBL/GenBank/DDBJ whole genome shotgun (WGS) entry which is preliminary data.</text>
</comment>
<dbReference type="EMBL" id="JBGBPQ010000001">
    <property type="protein sequence ID" value="KAL1530571.1"/>
    <property type="molecule type" value="Genomic_DNA"/>
</dbReference>
<organism evidence="7 8">
    <name type="scientific">Prymnesium parvum</name>
    <name type="common">Toxic golden alga</name>
    <dbReference type="NCBI Taxonomy" id="97485"/>
    <lineage>
        <taxon>Eukaryota</taxon>
        <taxon>Haptista</taxon>
        <taxon>Haptophyta</taxon>
        <taxon>Prymnesiophyceae</taxon>
        <taxon>Prymnesiales</taxon>
        <taxon>Prymnesiaceae</taxon>
        <taxon>Prymnesium</taxon>
    </lineage>
</organism>
<dbReference type="InterPro" id="IPR051972">
    <property type="entry name" value="Glutamate-rich_WD_repeat"/>
</dbReference>
<keyword evidence="1 4" id="KW-0853">WD repeat</keyword>
<dbReference type="PANTHER" id="PTHR45903:SF1">
    <property type="entry name" value="GLUTAMATE-RICH WD REPEAT-CONTAINING PROTEIN 1"/>
    <property type="match status" value="1"/>
</dbReference>
<feature type="compositionally biased region" description="Basic and acidic residues" evidence="5">
    <location>
        <begin position="1"/>
        <end position="15"/>
    </location>
</feature>
<accession>A0AB34K8H2</accession>
<dbReference type="PROSITE" id="PS50082">
    <property type="entry name" value="WD_REPEATS_2"/>
    <property type="match status" value="3"/>
</dbReference>
<evidence type="ECO:0000256" key="1">
    <source>
        <dbReference type="ARBA" id="ARBA00022574"/>
    </source>
</evidence>
<dbReference type="Gene3D" id="2.130.10.10">
    <property type="entry name" value="YVTN repeat-like/Quinoprotein amine dehydrogenase"/>
    <property type="match status" value="1"/>
</dbReference>
<feature type="domain" description="Histone-binding protein RBBP4-like N-terminal" evidence="6">
    <location>
        <begin position="75"/>
        <end position="140"/>
    </location>
</feature>
<feature type="repeat" description="WD" evidence="4">
    <location>
        <begin position="368"/>
        <end position="402"/>
    </location>
</feature>
<dbReference type="SUPFAM" id="SSF50978">
    <property type="entry name" value="WD40 repeat-like"/>
    <property type="match status" value="1"/>
</dbReference>
<evidence type="ECO:0000313" key="7">
    <source>
        <dbReference type="EMBL" id="KAL1530571.1"/>
    </source>
</evidence>
<feature type="compositionally biased region" description="Acidic residues" evidence="5">
    <location>
        <begin position="148"/>
        <end position="164"/>
    </location>
</feature>
<gene>
    <name evidence="7" type="ORF">AB1Y20_001472</name>
</gene>
<evidence type="ECO:0000313" key="8">
    <source>
        <dbReference type="Proteomes" id="UP001515480"/>
    </source>
</evidence>
<dbReference type="InterPro" id="IPR020472">
    <property type="entry name" value="WD40_PAC1"/>
</dbReference>
<dbReference type="AlphaFoldDB" id="A0AB34K8H2"/>
<dbReference type="GO" id="GO:0005730">
    <property type="term" value="C:nucleolus"/>
    <property type="evidence" value="ECO:0007669"/>
    <property type="project" value="TreeGrafter"/>
</dbReference>
<evidence type="ECO:0000256" key="5">
    <source>
        <dbReference type="SAM" id="MobiDB-lite"/>
    </source>
</evidence>
<dbReference type="SMART" id="SM00320">
    <property type="entry name" value="WD40"/>
    <property type="match status" value="6"/>
</dbReference>
<name>A0AB34K8H2_PRYPA</name>
<evidence type="ECO:0000256" key="3">
    <source>
        <dbReference type="ARBA" id="ARBA00040876"/>
    </source>
</evidence>
<protein>
    <recommendedName>
        <fullName evidence="3">Glutamate-rich WD repeat-containing protein 1</fullName>
    </recommendedName>
</protein>
<keyword evidence="2" id="KW-0677">Repeat</keyword>